<dbReference type="OrthoDB" id="371169at2"/>
<sequence length="185" mass="20989">MEDRTLPAAGQLFIDKEKNLVQFIAIAIYKRMEGEIAVYQALSGDYKVYAMPFADFIKEMVPYTPSKEKVSSMEIGHLTEEASGSFQRPEQEEAAKIAKADYKSSNRTEASETIDPVLLAFLEADTYEEKLNVLTGSRKNLNDRILNHMAISVDCIISDGDMEDKISSLVYCLKTHARFENKRFR</sequence>
<evidence type="ECO:0008006" key="3">
    <source>
        <dbReference type="Google" id="ProtNLM"/>
    </source>
</evidence>
<dbReference type="Proteomes" id="UP000184612">
    <property type="component" value="Unassembled WGS sequence"/>
</dbReference>
<dbReference type="EMBL" id="FRFD01000007">
    <property type="protein sequence ID" value="SHO50021.1"/>
    <property type="molecule type" value="Genomic_DNA"/>
</dbReference>
<accession>A0A1M7YBQ8</accession>
<reference evidence="1 2" key="1">
    <citation type="submission" date="2016-12" db="EMBL/GenBank/DDBJ databases">
        <authorList>
            <person name="Song W.-J."/>
            <person name="Kurnit D.M."/>
        </authorList>
    </citation>
    <scope>NUCLEOTIDE SEQUENCE [LARGE SCALE GENOMIC DNA]</scope>
    <source>
        <strain evidence="1 2">DSM 12503</strain>
    </source>
</reference>
<dbReference type="RefSeq" id="WP_073589230.1">
    <property type="nucleotide sequence ID" value="NZ_FRFD01000007.1"/>
</dbReference>
<gene>
    <name evidence="1" type="ORF">SAMN02745217_02537</name>
</gene>
<proteinExistence type="predicted"/>
<evidence type="ECO:0000313" key="2">
    <source>
        <dbReference type="Proteomes" id="UP000184612"/>
    </source>
</evidence>
<organism evidence="1 2">
    <name type="scientific">Anaerocolumna xylanovorans DSM 12503</name>
    <dbReference type="NCBI Taxonomy" id="1121345"/>
    <lineage>
        <taxon>Bacteria</taxon>
        <taxon>Bacillati</taxon>
        <taxon>Bacillota</taxon>
        <taxon>Clostridia</taxon>
        <taxon>Lachnospirales</taxon>
        <taxon>Lachnospiraceae</taxon>
        <taxon>Anaerocolumna</taxon>
    </lineage>
</organism>
<evidence type="ECO:0000313" key="1">
    <source>
        <dbReference type="EMBL" id="SHO50021.1"/>
    </source>
</evidence>
<dbReference type="STRING" id="1121345.SAMN02745217_02537"/>
<protein>
    <recommendedName>
        <fullName evidence="3">DUF1653 domain-containing protein</fullName>
    </recommendedName>
</protein>
<keyword evidence="2" id="KW-1185">Reference proteome</keyword>
<dbReference type="AlphaFoldDB" id="A0A1M7YBQ8"/>
<name>A0A1M7YBQ8_9FIRM</name>